<proteinExistence type="predicted"/>
<dbReference type="InterPro" id="IPR006671">
    <property type="entry name" value="Cyclin_N"/>
</dbReference>
<dbReference type="AlphaFoldDB" id="A0A6L2Q937"/>
<accession>A0A6L2Q937</accession>
<dbReference type="OrthoDB" id="9983043at2759"/>
<sequence>MFRNNVSVHESVFVIWDRFLTCQYLQLHSYVWNKCGADSEYLHHQWDRVVSRIKQQLILRAMSCMQLASKFVDSSKILTPVNIMNVLQHASQNFTKQSIMSSERRVFETLQFQLPFSHPLTYIEYLIQQLSDPQMNIDSDSLYSIGIKVLDVAYIRHHEIYLKLFHMITGRWERTPRERQEFLSVECDSVYLASAVIASAAYLSEANCKNVIVKLQQETGIPLKDLECLSSIITELILSEE</sequence>
<reference evidence="3" key="1">
    <citation type="submission" date="2020-01" db="EMBL/GenBank/DDBJ databases">
        <title>Draft genome sequence of the Termite Coptotermes fromosanus.</title>
        <authorList>
            <person name="Itakura S."/>
            <person name="Yosikawa Y."/>
            <person name="Umezawa K."/>
        </authorList>
    </citation>
    <scope>NUCLEOTIDE SEQUENCE [LARGE SCALE GENOMIC DNA]</scope>
</reference>
<evidence type="ECO:0000259" key="1">
    <source>
        <dbReference type="Pfam" id="PF00134"/>
    </source>
</evidence>
<gene>
    <name evidence="2" type="ORF">Cfor_01422</name>
</gene>
<organism evidence="2 3">
    <name type="scientific">Coptotermes formosanus</name>
    <name type="common">Formosan subterranean termite</name>
    <dbReference type="NCBI Taxonomy" id="36987"/>
    <lineage>
        <taxon>Eukaryota</taxon>
        <taxon>Metazoa</taxon>
        <taxon>Ecdysozoa</taxon>
        <taxon>Arthropoda</taxon>
        <taxon>Hexapoda</taxon>
        <taxon>Insecta</taxon>
        <taxon>Pterygota</taxon>
        <taxon>Neoptera</taxon>
        <taxon>Polyneoptera</taxon>
        <taxon>Dictyoptera</taxon>
        <taxon>Blattodea</taxon>
        <taxon>Blattoidea</taxon>
        <taxon>Termitoidae</taxon>
        <taxon>Rhinotermitidae</taxon>
        <taxon>Coptotermes</taxon>
    </lineage>
</organism>
<dbReference type="SUPFAM" id="SSF47954">
    <property type="entry name" value="Cyclin-like"/>
    <property type="match status" value="1"/>
</dbReference>
<dbReference type="InterPro" id="IPR036915">
    <property type="entry name" value="Cyclin-like_sf"/>
</dbReference>
<dbReference type="PANTHER" id="PTHR21615:SF2">
    <property type="entry name" value="CYCLIN N-TERMINAL DOMAIN-CONTAINING PROTEIN 1"/>
    <property type="match status" value="1"/>
</dbReference>
<feature type="domain" description="Cyclin N-terminal" evidence="1">
    <location>
        <begin position="53"/>
        <end position="114"/>
    </location>
</feature>
<dbReference type="InParanoid" id="A0A6L2Q937"/>
<dbReference type="Proteomes" id="UP000502823">
    <property type="component" value="Unassembled WGS sequence"/>
</dbReference>
<name>A0A6L2Q937_COPFO</name>
<dbReference type="Gene3D" id="1.10.472.10">
    <property type="entry name" value="Cyclin-like"/>
    <property type="match status" value="2"/>
</dbReference>
<protein>
    <recommendedName>
        <fullName evidence="1">Cyclin N-terminal domain-containing protein</fullName>
    </recommendedName>
</protein>
<evidence type="ECO:0000313" key="2">
    <source>
        <dbReference type="EMBL" id="GFG40072.1"/>
    </source>
</evidence>
<dbReference type="GO" id="GO:0007131">
    <property type="term" value="P:reciprocal meiotic recombination"/>
    <property type="evidence" value="ECO:0007669"/>
    <property type="project" value="TreeGrafter"/>
</dbReference>
<dbReference type="EMBL" id="BLKM01001489">
    <property type="protein sequence ID" value="GFG40072.1"/>
    <property type="molecule type" value="Genomic_DNA"/>
</dbReference>
<evidence type="ECO:0000313" key="3">
    <source>
        <dbReference type="Proteomes" id="UP000502823"/>
    </source>
</evidence>
<dbReference type="Pfam" id="PF00134">
    <property type="entry name" value="Cyclin_N"/>
    <property type="match status" value="1"/>
</dbReference>
<dbReference type="GO" id="GO:0035861">
    <property type="term" value="C:site of double-strand break"/>
    <property type="evidence" value="ECO:0007669"/>
    <property type="project" value="TreeGrafter"/>
</dbReference>
<comment type="caution">
    <text evidence="2">The sequence shown here is derived from an EMBL/GenBank/DDBJ whole genome shotgun (WGS) entry which is preliminary data.</text>
</comment>
<dbReference type="PANTHER" id="PTHR21615">
    <property type="entry name" value="CYCLIN N-TERMINAL DOMAIN-CONTAINING PROTEIN 1"/>
    <property type="match status" value="1"/>
</dbReference>
<keyword evidence="3" id="KW-1185">Reference proteome</keyword>